<reference evidence="2 3" key="1">
    <citation type="journal article" date="2014" name="Genome Announc.">
        <title>Complete Genome Sequence of Hyphomicrobium nitrativorans Strain NL23, a Denitrifying Bacterium Isolated from Biofilm of a Methanol-Fed Denitrification System Treating Seawater at the Montreal Biodome.</title>
        <authorList>
            <person name="Martineau C."/>
            <person name="Villeneuve C."/>
            <person name="Mauffrey F."/>
            <person name="Villemur R."/>
        </authorList>
    </citation>
    <scope>NUCLEOTIDE SEQUENCE [LARGE SCALE GENOMIC DNA]</scope>
    <source>
        <strain evidence="2">NL23</strain>
    </source>
</reference>
<dbReference type="OrthoDB" id="8448017at2"/>
<dbReference type="Pfam" id="PF05099">
    <property type="entry name" value="TerB"/>
    <property type="match status" value="1"/>
</dbReference>
<accession>V5SB00</accession>
<dbReference type="InterPro" id="IPR007791">
    <property type="entry name" value="DjlA_N"/>
</dbReference>
<name>V5SB00_9HYPH</name>
<dbReference type="EMBL" id="CP006912">
    <property type="protein sequence ID" value="AHB48011.1"/>
    <property type="molecule type" value="Genomic_DNA"/>
</dbReference>
<dbReference type="InterPro" id="IPR029024">
    <property type="entry name" value="TerB-like"/>
</dbReference>
<dbReference type="HOGENOM" id="CLU_123752_0_0_5"/>
<dbReference type="RefSeq" id="WP_023786546.1">
    <property type="nucleotide sequence ID" value="NC_022997.1"/>
</dbReference>
<organism evidence="2 3">
    <name type="scientific">Hyphomicrobium nitrativorans NL23</name>
    <dbReference type="NCBI Taxonomy" id="1029756"/>
    <lineage>
        <taxon>Bacteria</taxon>
        <taxon>Pseudomonadati</taxon>
        <taxon>Pseudomonadota</taxon>
        <taxon>Alphaproteobacteria</taxon>
        <taxon>Hyphomicrobiales</taxon>
        <taxon>Hyphomicrobiaceae</taxon>
        <taxon>Hyphomicrobium</taxon>
    </lineage>
</organism>
<evidence type="ECO:0000313" key="2">
    <source>
        <dbReference type="EMBL" id="AHB48011.1"/>
    </source>
</evidence>
<feature type="domain" description="Co-chaperone DjlA N-terminal" evidence="1">
    <location>
        <begin position="10"/>
        <end position="126"/>
    </location>
</feature>
<dbReference type="STRING" id="1029756.W911_05725"/>
<dbReference type="KEGG" id="hni:W911_05725"/>
<proteinExistence type="predicted"/>
<gene>
    <name evidence="2" type="ORF">W911_05725</name>
</gene>
<dbReference type="CDD" id="cd07176">
    <property type="entry name" value="terB"/>
    <property type="match status" value="1"/>
</dbReference>
<sequence>MTKNISPPEALIYAMVTVSAADRAITTDELNRIGSIVRELPPFRAYTDDWLADAAQDCGKLLRKPHGVENVLDLVKATLTPELYETAYVLCAEVAASDLAVHHEEEKFLALLASNLEMDDLVCAALRRAARARHHQL</sequence>
<dbReference type="AlphaFoldDB" id="V5SB00"/>
<keyword evidence="3" id="KW-1185">Reference proteome</keyword>
<dbReference type="SUPFAM" id="SSF158682">
    <property type="entry name" value="TerB-like"/>
    <property type="match status" value="1"/>
</dbReference>
<protein>
    <submittedName>
        <fullName evidence="2">Tellurite resistance protein TerB</fullName>
    </submittedName>
</protein>
<evidence type="ECO:0000259" key="1">
    <source>
        <dbReference type="Pfam" id="PF05099"/>
    </source>
</evidence>
<dbReference type="Proteomes" id="UP000018542">
    <property type="component" value="Chromosome"/>
</dbReference>
<evidence type="ECO:0000313" key="3">
    <source>
        <dbReference type="Proteomes" id="UP000018542"/>
    </source>
</evidence>
<dbReference type="Gene3D" id="1.10.3680.10">
    <property type="entry name" value="TerB-like"/>
    <property type="match status" value="1"/>
</dbReference>